<dbReference type="InterPro" id="IPR002645">
    <property type="entry name" value="STAS_dom"/>
</dbReference>
<dbReference type="RefSeq" id="WP_240262891.1">
    <property type="nucleotide sequence ID" value="NZ_CP092488.2"/>
</dbReference>
<dbReference type="CDD" id="cd07043">
    <property type="entry name" value="STAS_anti-anti-sigma_factors"/>
    <property type="match status" value="1"/>
</dbReference>
<gene>
    <name evidence="2" type="ORF">MKK62_07690</name>
</gene>
<evidence type="ECO:0000313" key="2">
    <source>
        <dbReference type="EMBL" id="UMB71139.1"/>
    </source>
</evidence>
<dbReference type="Pfam" id="PF01740">
    <property type="entry name" value="STAS"/>
    <property type="match status" value="1"/>
</dbReference>
<reference evidence="2" key="1">
    <citation type="submission" date="2022-08" db="EMBL/GenBank/DDBJ databases">
        <title>Whole genome sequencing of non-tuberculosis mycobacteria type-strains.</title>
        <authorList>
            <person name="Igarashi Y."/>
            <person name="Osugi A."/>
            <person name="Mitarai S."/>
        </authorList>
    </citation>
    <scope>NUCLEOTIDE SEQUENCE</scope>
    <source>
        <strain evidence="2">DSM 45127</strain>
    </source>
</reference>
<accession>A0ABY3VRV6</accession>
<name>A0ABY3VRV6_9MYCO</name>
<proteinExistence type="predicted"/>
<dbReference type="Proteomes" id="UP001055336">
    <property type="component" value="Chromosome"/>
</dbReference>
<sequence>MLLTSYVVIREYAVVVSFSGEIDMAVSEAFRSDLMKALDAASAIQPTPLLIVNLHAVSFLSSSGFSELLRVQREAVSRGLVLGLITSHTVQRLMKRIRLDEVLRPFSTLEDAVSVLTGLAS</sequence>
<evidence type="ECO:0000259" key="1">
    <source>
        <dbReference type="PROSITE" id="PS50801"/>
    </source>
</evidence>
<dbReference type="SUPFAM" id="SSF52091">
    <property type="entry name" value="SpoIIaa-like"/>
    <property type="match status" value="1"/>
</dbReference>
<dbReference type="InterPro" id="IPR036513">
    <property type="entry name" value="STAS_dom_sf"/>
</dbReference>
<dbReference type="EMBL" id="CP092488">
    <property type="protein sequence ID" value="UMB71139.1"/>
    <property type="molecule type" value="Genomic_DNA"/>
</dbReference>
<dbReference type="Gene3D" id="3.30.750.24">
    <property type="entry name" value="STAS domain"/>
    <property type="match status" value="1"/>
</dbReference>
<evidence type="ECO:0000313" key="3">
    <source>
        <dbReference type="Proteomes" id="UP001055336"/>
    </source>
</evidence>
<dbReference type="PANTHER" id="PTHR33495">
    <property type="entry name" value="ANTI-SIGMA FACTOR ANTAGONIST TM_1081-RELATED-RELATED"/>
    <property type="match status" value="1"/>
</dbReference>
<feature type="domain" description="STAS" evidence="1">
    <location>
        <begin position="3"/>
        <end position="116"/>
    </location>
</feature>
<keyword evidence="3" id="KW-1185">Reference proteome</keyword>
<dbReference type="PANTHER" id="PTHR33495:SF2">
    <property type="entry name" value="ANTI-SIGMA FACTOR ANTAGONIST TM_1081-RELATED"/>
    <property type="match status" value="1"/>
</dbReference>
<protein>
    <submittedName>
        <fullName evidence="2">STAS domain-containing protein</fullName>
    </submittedName>
</protein>
<dbReference type="PROSITE" id="PS50801">
    <property type="entry name" value="STAS"/>
    <property type="match status" value="1"/>
</dbReference>
<organism evidence="2 3">
    <name type="scientific">Mycobacterium paraterrae</name>
    <dbReference type="NCBI Taxonomy" id="577492"/>
    <lineage>
        <taxon>Bacteria</taxon>
        <taxon>Bacillati</taxon>
        <taxon>Actinomycetota</taxon>
        <taxon>Actinomycetes</taxon>
        <taxon>Mycobacteriales</taxon>
        <taxon>Mycobacteriaceae</taxon>
        <taxon>Mycobacterium</taxon>
    </lineage>
</organism>